<keyword evidence="3 6" id="KW-0812">Transmembrane</keyword>
<feature type="transmembrane region" description="Helical" evidence="6">
    <location>
        <begin position="186"/>
        <end position="209"/>
    </location>
</feature>
<evidence type="ECO:0008006" key="9">
    <source>
        <dbReference type="Google" id="ProtNLM"/>
    </source>
</evidence>
<dbReference type="eggNOG" id="COG0392">
    <property type="taxonomic scope" value="Bacteria"/>
</dbReference>
<keyword evidence="2" id="KW-1003">Cell membrane</keyword>
<evidence type="ECO:0000256" key="4">
    <source>
        <dbReference type="ARBA" id="ARBA00022989"/>
    </source>
</evidence>
<protein>
    <recommendedName>
        <fullName evidence="9">Dolichol-P-glucose synthetase</fullName>
    </recommendedName>
</protein>
<evidence type="ECO:0000256" key="6">
    <source>
        <dbReference type="SAM" id="Phobius"/>
    </source>
</evidence>
<dbReference type="NCBIfam" id="TIGR00374">
    <property type="entry name" value="flippase-like domain"/>
    <property type="match status" value="1"/>
</dbReference>
<feature type="transmembrane region" description="Helical" evidence="6">
    <location>
        <begin position="61"/>
        <end position="80"/>
    </location>
</feature>
<evidence type="ECO:0000256" key="1">
    <source>
        <dbReference type="ARBA" id="ARBA00004651"/>
    </source>
</evidence>
<feature type="transmembrane region" description="Helical" evidence="6">
    <location>
        <begin position="144"/>
        <end position="166"/>
    </location>
</feature>
<keyword evidence="5 6" id="KW-0472">Membrane</keyword>
<gene>
    <name evidence="7" type="ORF">GCWU000325_00733</name>
</gene>
<dbReference type="Proteomes" id="UP000003460">
    <property type="component" value="Unassembled WGS sequence"/>
</dbReference>
<dbReference type="HOGENOM" id="CLU_048072_0_0_10"/>
<sequence>MLRLRAFNKEYKNSRSLPLKLLQNILKIVLPFLFALGILWWMYRGTDWQAFLSSVLHDMKWGWMLFSFVFGILAQLVRAWRWRMLLAPIGERARRRSCEDAVFVSYAASLVVPRSGEVLRCGLLKRADGVSFSKALGTVFTERVVDSLLIVLLTVAAFFWQVPAFKRFLDETGMDLRSFLGRFTETGYLVTIACIVAAVALVLTLVARYMKKGKKVLKNLWAGVSSLRKLSNLPLFLFWSLMIWACYFLHFYLAFFCFDFTANIPPAAAFLIFCISTFAVLVPTPNGAGPWHFAVKTSLVLYGVAAGNAILFALAVHTIQTGLVVVLGLWGWLSTTYLQKKRIQSNKPSNA</sequence>
<reference evidence="7" key="1">
    <citation type="submission" date="2009-09" db="EMBL/GenBank/DDBJ databases">
        <authorList>
            <person name="Weinstock G."/>
            <person name="Sodergren E."/>
            <person name="Clifton S."/>
            <person name="Fulton L."/>
            <person name="Fulton B."/>
            <person name="Courtney L."/>
            <person name="Fronick C."/>
            <person name="Harrison M."/>
            <person name="Strong C."/>
            <person name="Farmer C."/>
            <person name="Delahaunty K."/>
            <person name="Markovic C."/>
            <person name="Hall O."/>
            <person name="Minx P."/>
            <person name="Tomlinson C."/>
            <person name="Mitreva M."/>
            <person name="Nelson J."/>
            <person name="Hou S."/>
            <person name="Wollam A."/>
            <person name="Pepin K.H."/>
            <person name="Johnson M."/>
            <person name="Bhonagiri V."/>
            <person name="Nash W.E."/>
            <person name="Warren W."/>
            <person name="Chinwalla A."/>
            <person name="Mardis E.R."/>
            <person name="Wilson R.K."/>
        </authorList>
    </citation>
    <scope>NUCLEOTIDE SEQUENCE [LARGE SCALE GENOMIC DNA]</scope>
    <source>
        <strain evidence="7">ATCC 51259</strain>
    </source>
</reference>
<dbReference type="PANTHER" id="PTHR39087:SF2">
    <property type="entry name" value="UPF0104 MEMBRANE PROTEIN MJ1595"/>
    <property type="match status" value="1"/>
</dbReference>
<accession>C9LEV2</accession>
<dbReference type="GeneID" id="84575889"/>
<dbReference type="Pfam" id="PF03706">
    <property type="entry name" value="LPG_synthase_TM"/>
    <property type="match status" value="1"/>
</dbReference>
<evidence type="ECO:0000313" key="7">
    <source>
        <dbReference type="EMBL" id="EEX72271.1"/>
    </source>
</evidence>
<dbReference type="STRING" id="626522.GCWU000325_00733"/>
<evidence type="ECO:0000256" key="2">
    <source>
        <dbReference type="ARBA" id="ARBA00022475"/>
    </source>
</evidence>
<dbReference type="RefSeq" id="WP_006254507.1">
    <property type="nucleotide sequence ID" value="NZ_GG700642.1"/>
</dbReference>
<dbReference type="EMBL" id="ACIJ02000016">
    <property type="protein sequence ID" value="EEX72271.1"/>
    <property type="molecule type" value="Genomic_DNA"/>
</dbReference>
<feature type="transmembrane region" description="Helical" evidence="6">
    <location>
        <begin position="321"/>
        <end position="338"/>
    </location>
</feature>
<name>C9LEV2_9BACT</name>
<comment type="caution">
    <text evidence="7">The sequence shown here is derived from an EMBL/GenBank/DDBJ whole genome shotgun (WGS) entry which is preliminary data.</text>
</comment>
<keyword evidence="8" id="KW-1185">Reference proteome</keyword>
<evidence type="ECO:0000256" key="5">
    <source>
        <dbReference type="ARBA" id="ARBA00023136"/>
    </source>
</evidence>
<dbReference type="GO" id="GO:0005886">
    <property type="term" value="C:plasma membrane"/>
    <property type="evidence" value="ECO:0007669"/>
    <property type="project" value="UniProtKB-SubCell"/>
</dbReference>
<feature type="transmembrane region" description="Helical" evidence="6">
    <location>
        <begin position="230"/>
        <end position="252"/>
    </location>
</feature>
<dbReference type="InterPro" id="IPR022791">
    <property type="entry name" value="L-PG_synthase/AglD"/>
</dbReference>
<evidence type="ECO:0000313" key="8">
    <source>
        <dbReference type="Proteomes" id="UP000003460"/>
    </source>
</evidence>
<proteinExistence type="predicted"/>
<dbReference type="AlphaFoldDB" id="C9LEV2"/>
<dbReference type="PANTHER" id="PTHR39087">
    <property type="entry name" value="UPF0104 MEMBRANE PROTEIN MJ1595"/>
    <property type="match status" value="1"/>
</dbReference>
<evidence type="ECO:0000256" key="3">
    <source>
        <dbReference type="ARBA" id="ARBA00022692"/>
    </source>
</evidence>
<feature type="transmembrane region" description="Helical" evidence="6">
    <location>
        <begin position="21"/>
        <end position="41"/>
    </location>
</feature>
<organism evidence="7 8">
    <name type="scientific">Alloprevotella tannerae ATCC 51259</name>
    <dbReference type="NCBI Taxonomy" id="626522"/>
    <lineage>
        <taxon>Bacteria</taxon>
        <taxon>Pseudomonadati</taxon>
        <taxon>Bacteroidota</taxon>
        <taxon>Bacteroidia</taxon>
        <taxon>Bacteroidales</taxon>
        <taxon>Prevotellaceae</taxon>
        <taxon>Alloprevotella</taxon>
    </lineage>
</organism>
<feature type="transmembrane region" description="Helical" evidence="6">
    <location>
        <begin position="264"/>
        <end position="282"/>
    </location>
</feature>
<comment type="subcellular location">
    <subcellularLocation>
        <location evidence="1">Cell membrane</location>
        <topology evidence="1">Multi-pass membrane protein</topology>
    </subcellularLocation>
</comment>
<keyword evidence="4 6" id="KW-1133">Transmembrane helix</keyword>